<proteinExistence type="predicted"/>
<keyword evidence="1" id="KW-1133">Transmembrane helix</keyword>
<feature type="transmembrane region" description="Helical" evidence="1">
    <location>
        <begin position="378"/>
        <end position="396"/>
    </location>
</feature>
<keyword evidence="3" id="KW-1185">Reference proteome</keyword>
<reference evidence="2 3" key="1">
    <citation type="submission" date="2018-04" db="EMBL/GenBank/DDBJ databases">
        <authorList>
            <person name="Zhang X."/>
            <person name="Yuan J."/>
            <person name="Li F."/>
            <person name="Xiang J."/>
        </authorList>
    </citation>
    <scope>NUCLEOTIDE SEQUENCE [LARGE SCALE GENOMIC DNA]</scope>
    <source>
        <tissue evidence="2">Muscle</tissue>
    </source>
</reference>
<accession>A0A423TDY9</accession>
<feature type="transmembrane region" description="Helical" evidence="1">
    <location>
        <begin position="70"/>
        <end position="91"/>
    </location>
</feature>
<feature type="transmembrane region" description="Helical" evidence="1">
    <location>
        <begin position="103"/>
        <end position="120"/>
    </location>
</feature>
<reference evidence="2 3" key="2">
    <citation type="submission" date="2019-01" db="EMBL/GenBank/DDBJ databases">
        <title>The decoding of complex shrimp genome reveals the adaptation for benthos swimmer, frequently molting mechanism and breeding impact on genome.</title>
        <authorList>
            <person name="Sun Y."/>
            <person name="Gao Y."/>
            <person name="Yu Y."/>
        </authorList>
    </citation>
    <scope>NUCLEOTIDE SEQUENCE [LARGE SCALE GENOMIC DNA]</scope>
    <source>
        <tissue evidence="2">Muscle</tissue>
    </source>
</reference>
<dbReference type="Proteomes" id="UP000283509">
    <property type="component" value="Unassembled WGS sequence"/>
</dbReference>
<feature type="transmembrane region" description="Helical" evidence="1">
    <location>
        <begin position="339"/>
        <end position="358"/>
    </location>
</feature>
<gene>
    <name evidence="2" type="ORF">C7M84_006812</name>
</gene>
<keyword evidence="1" id="KW-0472">Membrane</keyword>
<evidence type="ECO:0000256" key="1">
    <source>
        <dbReference type="SAM" id="Phobius"/>
    </source>
</evidence>
<feature type="transmembrane region" description="Helical" evidence="1">
    <location>
        <begin position="202"/>
        <end position="227"/>
    </location>
</feature>
<sequence length="437" mass="48419">MSPPYSPFGTLLYSLHILPRSLPIHIFHFFYLLPRSLPIHILPFLSFPISSSSALPHLPSSPLLSPPISFLPSFSLALSLSIFSLSFPFLLLPPSTFHPFISFRIFLCYLLLSPSLPPPLSLSPYSHFPFFSISSSLSSYLYSSLSFPFLLPLPFQTFRPLLCYLLSPSFSPSPSLSPYSYSPLSFLFLLLPPSTFHPFTSLMISLISFVFLLLSSSSSLTLSLFTFSLFSISSSLSSYSYSSLSFPFLHSSTFSLPSFHLLPNLPLLSPPLSFPPSSSLAFSLFTFSFFSISSSLSFPFLHSSPSSLPSFHSPSNPLCYSSSFFPPSLFSSLPIHISFFHLFFLAPLPFLFLCPSIPSFLPNPPLLSPPLSFPPSSSLALSLFTFSPFFYLLSPLSSITFSYSHFPFLLHFFFLCPSKPSILSFVISSSLLPSSSL</sequence>
<evidence type="ECO:0000313" key="2">
    <source>
        <dbReference type="EMBL" id="ROT74683.1"/>
    </source>
</evidence>
<organism evidence="2 3">
    <name type="scientific">Penaeus vannamei</name>
    <name type="common">Whiteleg shrimp</name>
    <name type="synonym">Litopenaeus vannamei</name>
    <dbReference type="NCBI Taxonomy" id="6689"/>
    <lineage>
        <taxon>Eukaryota</taxon>
        <taxon>Metazoa</taxon>
        <taxon>Ecdysozoa</taxon>
        <taxon>Arthropoda</taxon>
        <taxon>Crustacea</taxon>
        <taxon>Multicrustacea</taxon>
        <taxon>Malacostraca</taxon>
        <taxon>Eumalacostraca</taxon>
        <taxon>Eucarida</taxon>
        <taxon>Decapoda</taxon>
        <taxon>Dendrobranchiata</taxon>
        <taxon>Penaeoidea</taxon>
        <taxon>Penaeidae</taxon>
        <taxon>Penaeus</taxon>
    </lineage>
</organism>
<dbReference type="EMBL" id="QCYY01001862">
    <property type="protein sequence ID" value="ROT74683.1"/>
    <property type="molecule type" value="Genomic_DNA"/>
</dbReference>
<feature type="transmembrane region" description="Helical" evidence="1">
    <location>
        <begin position="408"/>
        <end position="432"/>
    </location>
</feature>
<evidence type="ECO:0000313" key="3">
    <source>
        <dbReference type="Proteomes" id="UP000283509"/>
    </source>
</evidence>
<feature type="transmembrane region" description="Helical" evidence="1">
    <location>
        <begin position="280"/>
        <end position="301"/>
    </location>
</feature>
<dbReference type="AlphaFoldDB" id="A0A423TDY9"/>
<comment type="caution">
    <text evidence="2">The sequence shown here is derived from an EMBL/GenBank/DDBJ whole genome shotgun (WGS) entry which is preliminary data.</text>
</comment>
<name>A0A423TDY9_PENVA</name>
<keyword evidence="1" id="KW-0812">Transmembrane</keyword>
<protein>
    <submittedName>
        <fullName evidence="2">Uncharacterized protein</fullName>
    </submittedName>
</protein>